<dbReference type="AlphaFoldDB" id="A0A175YPC9"/>
<accession>A0A175YPC9</accession>
<dbReference type="EMBL" id="CP093350">
    <property type="protein sequence ID" value="WOH12946.1"/>
    <property type="molecule type" value="Genomic_DNA"/>
</dbReference>
<dbReference type="Gramene" id="KZM85465">
    <property type="protein sequence ID" value="KZM85465"/>
    <property type="gene ID" value="DCAR_027113"/>
</dbReference>
<evidence type="ECO:0000313" key="3">
    <source>
        <dbReference type="Proteomes" id="UP000077755"/>
    </source>
</evidence>
<evidence type="ECO:0000313" key="1">
    <source>
        <dbReference type="EMBL" id="KZM85465.1"/>
    </source>
</evidence>
<name>A0A175YPC9_DAUCS</name>
<gene>
    <name evidence="1" type="ORF">DCAR_027113</name>
    <name evidence="2" type="ORF">DCAR_0832455</name>
</gene>
<proteinExistence type="predicted"/>
<organism evidence="1">
    <name type="scientific">Daucus carota subsp. sativus</name>
    <name type="common">Carrot</name>
    <dbReference type="NCBI Taxonomy" id="79200"/>
    <lineage>
        <taxon>Eukaryota</taxon>
        <taxon>Viridiplantae</taxon>
        <taxon>Streptophyta</taxon>
        <taxon>Embryophyta</taxon>
        <taxon>Tracheophyta</taxon>
        <taxon>Spermatophyta</taxon>
        <taxon>Magnoliopsida</taxon>
        <taxon>eudicotyledons</taxon>
        <taxon>Gunneridae</taxon>
        <taxon>Pentapetalae</taxon>
        <taxon>asterids</taxon>
        <taxon>campanulids</taxon>
        <taxon>Apiales</taxon>
        <taxon>Apiaceae</taxon>
        <taxon>Apioideae</taxon>
        <taxon>Scandiceae</taxon>
        <taxon>Daucinae</taxon>
        <taxon>Daucus</taxon>
        <taxon>Daucus sect. Daucus</taxon>
    </lineage>
</organism>
<dbReference type="EMBL" id="LNRQ01000008">
    <property type="protein sequence ID" value="KZM85465.1"/>
    <property type="molecule type" value="Genomic_DNA"/>
</dbReference>
<sequence>MALCRSFTNTATPIAESFLRDVSRREDIKIAKASISYGCRNMACVKLRRALNQKNRHMQYLNQTR</sequence>
<reference evidence="1" key="1">
    <citation type="journal article" date="2016" name="Nat. Genet.">
        <title>A high-quality carrot genome assembly provides new insights into carotenoid accumulation and asterid genome evolution.</title>
        <authorList>
            <person name="Iorizzo M."/>
            <person name="Ellison S."/>
            <person name="Senalik D."/>
            <person name="Zeng P."/>
            <person name="Satapoomin P."/>
            <person name="Huang J."/>
            <person name="Bowman M."/>
            <person name="Iovene M."/>
            <person name="Sanseverino W."/>
            <person name="Cavagnaro P."/>
            <person name="Yildiz M."/>
            <person name="Macko-Podgorni A."/>
            <person name="Moranska E."/>
            <person name="Grzebelus E."/>
            <person name="Grzebelus D."/>
            <person name="Ashrafi H."/>
            <person name="Zheng Z."/>
            <person name="Cheng S."/>
            <person name="Spooner D."/>
            <person name="Van Deynze A."/>
            <person name="Simon P."/>
        </authorList>
    </citation>
    <scope>NUCLEOTIDE SEQUENCE [LARGE SCALE GENOMIC DNA]</scope>
    <source>
        <tissue evidence="1">Leaf</tissue>
    </source>
</reference>
<reference evidence="2" key="2">
    <citation type="submission" date="2022-03" db="EMBL/GenBank/DDBJ databases">
        <title>Draft title - Genomic analysis of global carrot germplasm unveils the trajectory of domestication and the origin of high carotenoid orange carrot.</title>
        <authorList>
            <person name="Iorizzo M."/>
            <person name="Ellison S."/>
            <person name="Senalik D."/>
            <person name="Macko-Podgorni A."/>
            <person name="Grzebelus D."/>
            <person name="Bostan H."/>
            <person name="Rolling W."/>
            <person name="Curaba J."/>
            <person name="Simon P."/>
        </authorList>
    </citation>
    <scope>NUCLEOTIDE SEQUENCE</scope>
    <source>
        <tissue evidence="2">Leaf</tissue>
    </source>
</reference>
<evidence type="ECO:0000313" key="2">
    <source>
        <dbReference type="EMBL" id="WOH12946.1"/>
    </source>
</evidence>
<keyword evidence="3" id="KW-1185">Reference proteome</keyword>
<dbReference type="Proteomes" id="UP000077755">
    <property type="component" value="Chromosome 8"/>
</dbReference>
<protein>
    <submittedName>
        <fullName evidence="1">Uncharacterized protein</fullName>
    </submittedName>
</protein>